<dbReference type="PANTHER" id="PTHR14002:SF49">
    <property type="entry name" value="PANCREATIC SECRETORY GRANULE MEMBRANE MAJOR GLYCOPROTEIN GP2-LIKE"/>
    <property type="match status" value="1"/>
</dbReference>
<dbReference type="InterPro" id="IPR055355">
    <property type="entry name" value="ZP-C"/>
</dbReference>
<proteinExistence type="predicted"/>
<dbReference type="PROSITE" id="PS51034">
    <property type="entry name" value="ZP_2"/>
    <property type="match status" value="1"/>
</dbReference>
<keyword evidence="5" id="KW-0325">Glycoprotein</keyword>
<evidence type="ECO:0000256" key="1">
    <source>
        <dbReference type="ARBA" id="ARBA00004613"/>
    </source>
</evidence>
<evidence type="ECO:0000313" key="8">
    <source>
        <dbReference type="Ensembl" id="ENSLLEP00000008377.1"/>
    </source>
</evidence>
<reference evidence="8" key="1">
    <citation type="submission" date="2025-08" db="UniProtKB">
        <authorList>
            <consortium name="Ensembl"/>
        </authorList>
    </citation>
    <scope>IDENTIFICATION</scope>
</reference>
<dbReference type="PROSITE" id="PS00682">
    <property type="entry name" value="ZP_1"/>
    <property type="match status" value="1"/>
</dbReference>
<dbReference type="InterPro" id="IPR001507">
    <property type="entry name" value="ZP_dom"/>
</dbReference>
<dbReference type="Gene3D" id="2.60.40.4100">
    <property type="entry name" value="Zona pellucida, ZP-C domain"/>
    <property type="match status" value="1"/>
</dbReference>
<protein>
    <recommendedName>
        <fullName evidence="7">ZP domain-containing protein</fullName>
    </recommendedName>
</protein>
<evidence type="ECO:0000256" key="2">
    <source>
        <dbReference type="ARBA" id="ARBA00022525"/>
    </source>
</evidence>
<sequence>CFHLKFFDSFILFYVSTIVTVPSSGDVVCSDSACAGSCDEPNGCICSKDVTLSCIPSGAECPSPYSNCCPLGLFWSTTESCCSTTIYCNPPCQADEECENISNIATCNCNTTVYAGISTSAVLPTVKCESDTITVSFKKCLLYSLGFDPDSLALSDSSENCSFPYRSLENGIRYVSLQGEPKTGWCGNNVNTDSSKVYFSNTLHIGIRNKTIITVNPVNVSFTCSYNLTMQTSLAAAIHPVLSSVNLTVDGEGSFVTTMSAYWDPAYSDAIESTDEVVVGKAFYLGVFSESSDASIFVLRVENCFGTPDGDANNVNKAHLVIGGCPANKEVDVDVQENGVSLQARIKVNSFIFEGQAQVFITCTVRLCPKNGTCTGCTSQRSSENEGTGSLTIPVNINSDYYSSAANTVSSWSLLTCSLLTFLAIKNL</sequence>
<dbReference type="GeneTree" id="ENSGT00940000156038"/>
<feature type="chain" id="PRO_5034005397" description="ZP domain-containing protein" evidence="6">
    <location>
        <begin position="26"/>
        <end position="428"/>
    </location>
</feature>
<comment type="subcellular location">
    <subcellularLocation>
        <location evidence="1">Secreted</location>
    </subcellularLocation>
</comment>
<name>A0A8C5M8N2_9ANUR</name>
<dbReference type="InterPro" id="IPR017977">
    <property type="entry name" value="ZP_dom_CS"/>
</dbReference>
<accession>A0A8C5M8N2</accession>
<dbReference type="OrthoDB" id="9987373at2759"/>
<evidence type="ECO:0000256" key="5">
    <source>
        <dbReference type="ARBA" id="ARBA00023180"/>
    </source>
</evidence>
<evidence type="ECO:0000256" key="3">
    <source>
        <dbReference type="ARBA" id="ARBA00022729"/>
    </source>
</evidence>
<reference evidence="8" key="2">
    <citation type="submission" date="2025-09" db="UniProtKB">
        <authorList>
            <consortium name="Ensembl"/>
        </authorList>
    </citation>
    <scope>IDENTIFICATION</scope>
</reference>
<organism evidence="8 9">
    <name type="scientific">Leptobrachium leishanense</name>
    <name type="common">Leishan spiny toad</name>
    <dbReference type="NCBI Taxonomy" id="445787"/>
    <lineage>
        <taxon>Eukaryota</taxon>
        <taxon>Metazoa</taxon>
        <taxon>Chordata</taxon>
        <taxon>Craniata</taxon>
        <taxon>Vertebrata</taxon>
        <taxon>Euteleostomi</taxon>
        <taxon>Amphibia</taxon>
        <taxon>Batrachia</taxon>
        <taxon>Anura</taxon>
        <taxon>Pelobatoidea</taxon>
        <taxon>Megophryidae</taxon>
        <taxon>Leptobrachium</taxon>
    </lineage>
</organism>
<keyword evidence="4" id="KW-1015">Disulfide bond</keyword>
<feature type="domain" description="ZP" evidence="7">
    <location>
        <begin position="127"/>
        <end position="384"/>
    </location>
</feature>
<dbReference type="Proteomes" id="UP000694569">
    <property type="component" value="Unplaced"/>
</dbReference>
<dbReference type="GO" id="GO:0005576">
    <property type="term" value="C:extracellular region"/>
    <property type="evidence" value="ECO:0007669"/>
    <property type="project" value="UniProtKB-SubCell"/>
</dbReference>
<dbReference type="AlphaFoldDB" id="A0A8C5M8N2"/>
<dbReference type="Pfam" id="PF00100">
    <property type="entry name" value="Zona_pellucida"/>
    <property type="match status" value="1"/>
</dbReference>
<feature type="signal peptide" evidence="6">
    <location>
        <begin position="1"/>
        <end position="25"/>
    </location>
</feature>
<evidence type="ECO:0000259" key="7">
    <source>
        <dbReference type="PROSITE" id="PS51034"/>
    </source>
</evidence>
<evidence type="ECO:0000313" key="9">
    <source>
        <dbReference type="Proteomes" id="UP000694569"/>
    </source>
</evidence>
<dbReference type="PANTHER" id="PTHR14002">
    <property type="entry name" value="ENDOGLIN/TGF-BETA RECEPTOR TYPE III"/>
    <property type="match status" value="1"/>
</dbReference>
<dbReference type="InterPro" id="IPR042235">
    <property type="entry name" value="ZP-C_dom"/>
</dbReference>
<evidence type="ECO:0000256" key="4">
    <source>
        <dbReference type="ARBA" id="ARBA00023157"/>
    </source>
</evidence>
<keyword evidence="2" id="KW-0964">Secreted</keyword>
<keyword evidence="9" id="KW-1185">Reference proteome</keyword>
<dbReference type="Gene3D" id="2.60.40.3210">
    <property type="entry name" value="Zona pellucida, ZP-N domain"/>
    <property type="match status" value="1"/>
</dbReference>
<evidence type="ECO:0000256" key="6">
    <source>
        <dbReference type="SAM" id="SignalP"/>
    </source>
</evidence>
<keyword evidence="3 6" id="KW-0732">Signal</keyword>
<dbReference type="SMART" id="SM00241">
    <property type="entry name" value="ZP"/>
    <property type="match status" value="1"/>
</dbReference>
<dbReference type="Ensembl" id="ENSLLET00000008710.1">
    <property type="protein sequence ID" value="ENSLLEP00000008377.1"/>
    <property type="gene ID" value="ENSLLEG00000005320.1"/>
</dbReference>